<name>A0A0M0K5P7_9EUKA</name>
<reference evidence="2" key="1">
    <citation type="submission" date="2014-12" db="EMBL/GenBank/DDBJ databases">
        <title>Draft genome of the oleaginous, mixotrophic haptophyte, Chrysochromulina tobin.</title>
        <authorList>
            <person name="Hovde B.T."/>
            <person name="Starkenburg S.R."/>
            <person name="Cattolico R.A."/>
        </authorList>
    </citation>
    <scope>NUCLEOTIDE SEQUENCE</scope>
    <source>
        <strain evidence="2">CCMP291</strain>
    </source>
</reference>
<feature type="region of interest" description="Disordered" evidence="1">
    <location>
        <begin position="165"/>
        <end position="201"/>
    </location>
</feature>
<evidence type="ECO:0000313" key="3">
    <source>
        <dbReference type="EMBL" id="KOO53443.1"/>
    </source>
</evidence>
<keyword evidence="4" id="KW-1185">Reference proteome</keyword>
<reference evidence="4" key="2">
    <citation type="journal article" date="2015" name="PLoS Genet.">
        <title>Genome Sequence and Transcriptome Analyses of Chrysochromulina tobin: Metabolic Tools for Enhanced Algal Fitness in the Prominent Order Prymnesiales (Haptophyceae).</title>
        <authorList>
            <person name="Hovde B.T."/>
            <person name="Deodato C.R."/>
            <person name="Hunsperger H.M."/>
            <person name="Ryken S.A."/>
            <person name="Yost W."/>
            <person name="Jha R.K."/>
            <person name="Patterson J."/>
            <person name="Monnat R.J. Jr."/>
            <person name="Barlow S.B."/>
            <person name="Starkenburg S.R."/>
            <person name="Cattolico R.A."/>
        </authorList>
    </citation>
    <scope>NUCLEOTIDE SEQUENCE</scope>
    <source>
        <strain evidence="4">CCMP291</strain>
    </source>
</reference>
<evidence type="ECO:0000313" key="2">
    <source>
        <dbReference type="EMBL" id="KOO34129.1"/>
    </source>
</evidence>
<gene>
    <name evidence="2" type="ORF">Ctob_011091</name>
    <name evidence="3" type="ORF">Ctob_014558</name>
</gene>
<evidence type="ECO:0000313" key="4">
    <source>
        <dbReference type="Proteomes" id="UP000037460"/>
    </source>
</evidence>
<feature type="compositionally biased region" description="Polar residues" evidence="1">
    <location>
        <begin position="165"/>
        <end position="178"/>
    </location>
</feature>
<evidence type="ECO:0000256" key="1">
    <source>
        <dbReference type="SAM" id="MobiDB-lite"/>
    </source>
</evidence>
<comment type="caution">
    <text evidence="2">The sequence shown here is derived from an EMBL/GenBank/DDBJ whole genome shotgun (WGS) entry which is preliminary data.</text>
</comment>
<sequence length="267" mass="29001">MYSQAAQFELGCVDRLLRAERAAHAETRQALQLSNVQLYEARRSVAALAVAPPPGAATPNAPAAAPMQLNITMSQPKERHNSARRIAERAEVMVAMSVFRGELALLEGQLRRTVEREADIVQLGVRALLAGEVPALRDSLKMASKREMELTATIRRQADQLSQASMQLQSTAQELSATKSERAAAQQLEQQQRRKEKKEKAAVANLTATAELTNLTATAELTKTKQELAEALAASRAAAERAEAAQAAEQQAQAAVSRAVEREEQAR</sequence>
<dbReference type="EMBL" id="JWZX01000224">
    <property type="protein sequence ID" value="KOO53443.1"/>
    <property type="molecule type" value="Genomic_DNA"/>
</dbReference>
<feature type="region of interest" description="Disordered" evidence="1">
    <location>
        <begin position="235"/>
        <end position="267"/>
    </location>
</feature>
<organism evidence="2 4">
    <name type="scientific">Chrysochromulina tobinii</name>
    <dbReference type="NCBI Taxonomy" id="1460289"/>
    <lineage>
        <taxon>Eukaryota</taxon>
        <taxon>Haptista</taxon>
        <taxon>Haptophyta</taxon>
        <taxon>Prymnesiophyceae</taxon>
        <taxon>Prymnesiales</taxon>
        <taxon>Chrysochromulinaceae</taxon>
        <taxon>Chrysochromulina</taxon>
    </lineage>
</organism>
<accession>A0A0M0K5P7</accession>
<dbReference type="Proteomes" id="UP000037460">
    <property type="component" value="Unassembled WGS sequence"/>
</dbReference>
<dbReference type="EMBL" id="JWZX01001319">
    <property type="protein sequence ID" value="KOO34129.1"/>
    <property type="molecule type" value="Genomic_DNA"/>
</dbReference>
<feature type="compositionally biased region" description="Low complexity" evidence="1">
    <location>
        <begin position="244"/>
        <end position="258"/>
    </location>
</feature>
<protein>
    <submittedName>
        <fullName evidence="2">Uncharacterized protein</fullName>
    </submittedName>
</protein>
<dbReference type="AlphaFoldDB" id="A0A0M0K5P7"/>
<proteinExistence type="predicted"/>